<dbReference type="OrthoDB" id="10404769at2759"/>
<evidence type="ECO:0000313" key="2">
    <source>
        <dbReference type="Proteomes" id="UP000799767"/>
    </source>
</evidence>
<reference evidence="1" key="1">
    <citation type="journal article" date="2020" name="Stud. Mycol.">
        <title>101 Dothideomycetes genomes: a test case for predicting lifestyles and emergence of pathogens.</title>
        <authorList>
            <person name="Haridas S."/>
            <person name="Albert R."/>
            <person name="Binder M."/>
            <person name="Bloem J."/>
            <person name="Labutti K."/>
            <person name="Salamov A."/>
            <person name="Andreopoulos B."/>
            <person name="Baker S."/>
            <person name="Barry K."/>
            <person name="Bills G."/>
            <person name="Bluhm B."/>
            <person name="Cannon C."/>
            <person name="Castanera R."/>
            <person name="Culley D."/>
            <person name="Daum C."/>
            <person name="Ezra D."/>
            <person name="Gonzalez J."/>
            <person name="Henrissat B."/>
            <person name="Kuo A."/>
            <person name="Liang C."/>
            <person name="Lipzen A."/>
            <person name="Lutzoni F."/>
            <person name="Magnuson J."/>
            <person name="Mondo S."/>
            <person name="Nolan M."/>
            <person name="Ohm R."/>
            <person name="Pangilinan J."/>
            <person name="Park H.-J."/>
            <person name="Ramirez L."/>
            <person name="Alfaro M."/>
            <person name="Sun H."/>
            <person name="Tritt A."/>
            <person name="Yoshinaga Y."/>
            <person name="Zwiers L.-H."/>
            <person name="Turgeon B."/>
            <person name="Goodwin S."/>
            <person name="Spatafora J."/>
            <person name="Crous P."/>
            <person name="Grigoriev I."/>
        </authorList>
    </citation>
    <scope>NUCLEOTIDE SEQUENCE</scope>
    <source>
        <strain evidence="1">CBS 113389</strain>
    </source>
</reference>
<dbReference type="GeneID" id="54477801"/>
<accession>A0A6A6Q2C1</accession>
<organism evidence="1 2">
    <name type="scientific">Neohortaea acidophila</name>
    <dbReference type="NCBI Taxonomy" id="245834"/>
    <lineage>
        <taxon>Eukaryota</taxon>
        <taxon>Fungi</taxon>
        <taxon>Dikarya</taxon>
        <taxon>Ascomycota</taxon>
        <taxon>Pezizomycotina</taxon>
        <taxon>Dothideomycetes</taxon>
        <taxon>Dothideomycetidae</taxon>
        <taxon>Mycosphaerellales</taxon>
        <taxon>Teratosphaeriaceae</taxon>
        <taxon>Neohortaea</taxon>
    </lineage>
</organism>
<dbReference type="EMBL" id="MU001633">
    <property type="protein sequence ID" value="KAF2485567.1"/>
    <property type="molecule type" value="Genomic_DNA"/>
</dbReference>
<dbReference type="AlphaFoldDB" id="A0A6A6Q2C1"/>
<evidence type="ECO:0008006" key="3">
    <source>
        <dbReference type="Google" id="ProtNLM"/>
    </source>
</evidence>
<dbReference type="RefSeq" id="XP_033592136.1">
    <property type="nucleotide sequence ID" value="XM_033736799.1"/>
</dbReference>
<dbReference type="Proteomes" id="UP000799767">
    <property type="component" value="Unassembled WGS sequence"/>
</dbReference>
<evidence type="ECO:0000313" key="1">
    <source>
        <dbReference type="EMBL" id="KAF2485567.1"/>
    </source>
</evidence>
<name>A0A6A6Q2C1_9PEZI</name>
<sequence length="156" mass="17374">MSTIDIDTTALHAFNPSTRLPSGITVPPSTIHLLDNFFRVVDSLPSEPTNSQKFTSIFTSDGTWKTPDAAFRGHDQLAQSGTSWEFLRMLKSFQHHVGKIYALDAEGKDLMVWGNILMQTVDGEKHDVVYSAKADIEVDARGEARLAFFQGWSSRV</sequence>
<protein>
    <recommendedName>
        <fullName evidence="3">SnoaL-like domain-containing protein</fullName>
    </recommendedName>
</protein>
<gene>
    <name evidence="1" type="ORF">BDY17DRAFT_322400</name>
</gene>
<keyword evidence="2" id="KW-1185">Reference proteome</keyword>
<proteinExistence type="predicted"/>